<dbReference type="PANTHER" id="PTHR42893">
    <property type="entry name" value="PROTEIN DETOXIFICATION 44, CHLOROPLASTIC-RELATED"/>
    <property type="match status" value="1"/>
</dbReference>
<keyword evidence="8" id="KW-1185">Reference proteome</keyword>
<evidence type="ECO:0000256" key="1">
    <source>
        <dbReference type="ARBA" id="ARBA00004141"/>
    </source>
</evidence>
<dbReference type="Pfam" id="PF01554">
    <property type="entry name" value="MatE"/>
    <property type="match status" value="2"/>
</dbReference>
<feature type="transmembrane region" description="Helical" evidence="6">
    <location>
        <begin position="48"/>
        <end position="70"/>
    </location>
</feature>
<dbReference type="PANTHER" id="PTHR42893:SF46">
    <property type="entry name" value="PROTEIN DETOXIFICATION 44, CHLOROPLASTIC"/>
    <property type="match status" value="1"/>
</dbReference>
<dbReference type="GO" id="GO:0015297">
    <property type="term" value="F:antiporter activity"/>
    <property type="evidence" value="ECO:0007669"/>
    <property type="project" value="InterPro"/>
</dbReference>
<evidence type="ECO:0000256" key="5">
    <source>
        <dbReference type="ARBA" id="ARBA00023136"/>
    </source>
</evidence>
<dbReference type="CDD" id="cd13136">
    <property type="entry name" value="MATE_DinF_like"/>
    <property type="match status" value="1"/>
</dbReference>
<dbReference type="GO" id="GO:0005886">
    <property type="term" value="C:plasma membrane"/>
    <property type="evidence" value="ECO:0007669"/>
    <property type="project" value="TreeGrafter"/>
</dbReference>
<dbReference type="NCBIfam" id="TIGR00797">
    <property type="entry name" value="matE"/>
    <property type="match status" value="1"/>
</dbReference>
<dbReference type="RefSeq" id="WP_007019228.1">
    <property type="nucleotide sequence ID" value="NZ_CH724122.1"/>
</dbReference>
<sequence>MATIESTTSQSTHRRIWQLAIPIMLSNISVPLLGLVDTAILGHLDDSRYLAAVAMGSSLFTFVFWSFSFLRMGTTALVAQNHDKQNTLVAIMHNAYLIALAVGFSIILIGHWLIPFMLWLVDGVPEVTPLAHDYLQIRFYFAPVTLLNYALLGYFIGQGRNHVLLLLLFSANVINGLLNYYFVYHLEMNSNGIAWATNIAESIQCLLAIILLKLNLFKGINIGALKFHFKTFFRLNFQLFLRTFFLLFTFAFFMAQGAQMSAVTLSANAIIINLLLFMSNALDGFALASESLVGKAYARKASKEIKVITQVSGFWSFITAIVFTLLLIIFHTFILSLLTSQEPVLALLIELKWWLIFLPLAGFASYWLDGIYVGLADARSMRDSVIISLFTLFLPIQYFVPGITGLWLAMYSFLIGRAMWLVLKLPGRMKQVESQKFEQ</sequence>
<dbReference type="GO" id="GO:0042910">
    <property type="term" value="F:xenobiotic transmembrane transporter activity"/>
    <property type="evidence" value="ECO:0007669"/>
    <property type="project" value="InterPro"/>
</dbReference>
<dbReference type="STRING" id="207949.RED65_08394"/>
<evidence type="ECO:0000256" key="3">
    <source>
        <dbReference type="ARBA" id="ARBA00022692"/>
    </source>
</evidence>
<evidence type="ECO:0000313" key="7">
    <source>
        <dbReference type="EMBL" id="EAT11261.1"/>
    </source>
</evidence>
<comment type="caution">
    <text evidence="7">The sequence shown here is derived from an EMBL/GenBank/DDBJ whole genome shotgun (WGS) entry which is preliminary data.</text>
</comment>
<dbReference type="OrthoDB" id="9789527at2"/>
<feature type="transmembrane region" description="Helical" evidence="6">
    <location>
        <begin position="237"/>
        <end position="258"/>
    </location>
</feature>
<organism evidence="7 8">
    <name type="scientific">Bermanella marisrubri</name>
    <dbReference type="NCBI Taxonomy" id="207949"/>
    <lineage>
        <taxon>Bacteria</taxon>
        <taxon>Pseudomonadati</taxon>
        <taxon>Pseudomonadota</taxon>
        <taxon>Gammaproteobacteria</taxon>
        <taxon>Oceanospirillales</taxon>
        <taxon>Oceanospirillaceae</taxon>
        <taxon>Bermanella</taxon>
    </lineage>
</organism>
<dbReference type="HOGENOM" id="CLU_012893_16_0_6"/>
<feature type="transmembrane region" description="Helical" evidence="6">
    <location>
        <begin position="134"/>
        <end position="156"/>
    </location>
</feature>
<keyword evidence="4 6" id="KW-1133">Transmembrane helix</keyword>
<evidence type="ECO:0000313" key="8">
    <source>
        <dbReference type="Proteomes" id="UP000004263"/>
    </source>
</evidence>
<feature type="transmembrane region" description="Helical" evidence="6">
    <location>
        <begin position="270"/>
        <end position="293"/>
    </location>
</feature>
<keyword evidence="3 6" id="KW-0812">Transmembrane</keyword>
<feature type="transmembrane region" description="Helical" evidence="6">
    <location>
        <begin position="16"/>
        <end position="36"/>
    </location>
</feature>
<proteinExistence type="inferred from homology"/>
<evidence type="ECO:0000256" key="6">
    <source>
        <dbReference type="SAM" id="Phobius"/>
    </source>
</evidence>
<feature type="transmembrane region" description="Helical" evidence="6">
    <location>
        <begin position="351"/>
        <end position="372"/>
    </location>
</feature>
<feature type="transmembrane region" description="Helical" evidence="6">
    <location>
        <begin position="314"/>
        <end position="339"/>
    </location>
</feature>
<gene>
    <name evidence="7" type="ORF">RED65_08394</name>
</gene>
<dbReference type="InterPro" id="IPR044644">
    <property type="entry name" value="DinF-like"/>
</dbReference>
<feature type="transmembrane region" description="Helical" evidence="6">
    <location>
        <begin position="91"/>
        <end position="114"/>
    </location>
</feature>
<comment type="similarity">
    <text evidence="2">Belongs to the multi antimicrobial extrusion (MATE) (TC 2.A.66.1) family.</text>
</comment>
<reference evidence="7 8" key="1">
    <citation type="submission" date="2006-03" db="EMBL/GenBank/DDBJ databases">
        <authorList>
            <person name="Pinhassi J."/>
            <person name="Pedros-Alio C."/>
            <person name="Ferriera S."/>
            <person name="Johnson J."/>
            <person name="Kravitz S."/>
            <person name="Halpern A."/>
            <person name="Remington K."/>
            <person name="Beeson K."/>
            <person name="Tran B."/>
            <person name="Rogers Y.-H."/>
            <person name="Friedman R."/>
            <person name="Venter J.C."/>
        </authorList>
    </citation>
    <scope>NUCLEOTIDE SEQUENCE [LARGE SCALE GENOMIC DNA]</scope>
    <source>
        <strain evidence="7 8">RED65</strain>
    </source>
</reference>
<dbReference type="EMBL" id="AAQH01000020">
    <property type="protein sequence ID" value="EAT11261.1"/>
    <property type="molecule type" value="Genomic_DNA"/>
</dbReference>
<accession>Q1MZ72</accession>
<dbReference type="AlphaFoldDB" id="Q1MZ72"/>
<evidence type="ECO:0000256" key="4">
    <source>
        <dbReference type="ARBA" id="ARBA00022989"/>
    </source>
</evidence>
<name>Q1MZ72_9GAMM</name>
<keyword evidence="5 6" id="KW-0472">Membrane</keyword>
<feature type="transmembrane region" description="Helical" evidence="6">
    <location>
        <begin position="163"/>
        <end position="183"/>
    </location>
</feature>
<dbReference type="Proteomes" id="UP000004263">
    <property type="component" value="Unassembled WGS sequence"/>
</dbReference>
<comment type="subcellular location">
    <subcellularLocation>
        <location evidence="1">Membrane</location>
        <topology evidence="1">Multi-pass membrane protein</topology>
    </subcellularLocation>
</comment>
<feature type="transmembrane region" description="Helical" evidence="6">
    <location>
        <begin position="384"/>
        <end position="400"/>
    </location>
</feature>
<dbReference type="InterPro" id="IPR002528">
    <property type="entry name" value="MATE_fam"/>
</dbReference>
<protein>
    <submittedName>
        <fullName evidence="7">Na+-driven multidrug efflux pump</fullName>
    </submittedName>
</protein>
<feature type="transmembrane region" description="Helical" evidence="6">
    <location>
        <begin position="195"/>
        <end position="216"/>
    </location>
</feature>
<evidence type="ECO:0000256" key="2">
    <source>
        <dbReference type="ARBA" id="ARBA00010199"/>
    </source>
</evidence>